<dbReference type="SUPFAM" id="SSF141739">
    <property type="entry name" value="MFPT repeat-like"/>
    <property type="match status" value="1"/>
</dbReference>
<keyword evidence="2" id="KW-1185">Reference proteome</keyword>
<dbReference type="Bgee" id="WBGene00011030">
    <property type="expression patterns" value="Expressed in germ line (C elegans) and 4 other cell types or tissues"/>
</dbReference>
<dbReference type="EMBL" id="BX284601">
    <property type="protein sequence ID" value="CAB03218.2"/>
    <property type="molecule type" value="Genomic_DNA"/>
</dbReference>
<dbReference type="AlphaFoldDB" id="O45708"/>
<dbReference type="Proteomes" id="UP000001940">
    <property type="component" value="Chromosome I"/>
</dbReference>
<dbReference type="InterPro" id="IPR021010">
    <property type="entry name" value="Cytosolic_motility_protein"/>
</dbReference>
<dbReference type="eggNOG" id="ENOG502T0SS">
    <property type="taxonomic scope" value="Eukaryota"/>
</dbReference>
<dbReference type="PIR" id="T23931">
    <property type="entry name" value="T23931"/>
</dbReference>
<dbReference type="OMA" id="TKQRCNC"/>
<dbReference type="InParanoid" id="O45708"/>
<dbReference type="AGR" id="WB:WBGene00011030"/>
<dbReference type="ExpressionAtlas" id="O45708">
    <property type="expression patterns" value="baseline and differential"/>
</dbReference>
<dbReference type="Pfam" id="PF12150">
    <property type="entry name" value="MFP2b"/>
    <property type="match status" value="1"/>
</dbReference>
<organism evidence="1 2">
    <name type="scientific">Caenorhabditis elegans</name>
    <dbReference type="NCBI Taxonomy" id="6239"/>
    <lineage>
        <taxon>Eukaryota</taxon>
        <taxon>Metazoa</taxon>
        <taxon>Ecdysozoa</taxon>
        <taxon>Nematoda</taxon>
        <taxon>Chromadorea</taxon>
        <taxon>Rhabditida</taxon>
        <taxon>Rhabditina</taxon>
        <taxon>Rhabditomorpha</taxon>
        <taxon>Rhabditoidea</taxon>
        <taxon>Rhabditidae</taxon>
        <taxon>Peloderinae</taxon>
        <taxon>Caenorhabditis</taxon>
    </lineage>
</organism>
<evidence type="ECO:0000313" key="1">
    <source>
        <dbReference type="EMBL" id="CAB03218.2"/>
    </source>
</evidence>
<reference evidence="1 2" key="1">
    <citation type="journal article" date="1998" name="Science">
        <title>Genome sequence of the nematode C. elegans: a platform for investigating biology.</title>
        <authorList>
            <consortium name="The C. elegans sequencing consortium"/>
            <person name="Sulson J.E."/>
            <person name="Waterston R."/>
        </authorList>
    </citation>
    <scope>NUCLEOTIDE SEQUENCE [LARGE SCALE GENOMIC DNA]</scope>
    <source>
        <strain evidence="1 2">Bristol N2</strain>
    </source>
</reference>
<proteinExistence type="predicted"/>
<accession>O45708</accession>
<dbReference type="RefSeq" id="NP_493078.2">
    <property type="nucleotide sequence ID" value="NM_060677.3"/>
</dbReference>
<dbReference type="WormBase" id="R05D7.5a">
    <property type="protein sequence ID" value="CE34492"/>
    <property type="gene ID" value="WBGene00011030"/>
    <property type="gene designation" value="nsph-1.2"/>
</dbReference>
<dbReference type="UCSC" id="R05D7.5">
    <property type="organism name" value="c. elegans"/>
</dbReference>
<gene>
    <name evidence="1 3" type="primary">nsph-1.2</name>
    <name evidence="1" type="ORF">CELE_R05D7.5</name>
    <name evidence="3" type="ORF">R05D7.5</name>
</gene>
<dbReference type="PaxDb" id="6239-R05D7.5"/>
<evidence type="ECO:0000313" key="3">
    <source>
        <dbReference type="WormBase" id="R05D7.5a"/>
    </source>
</evidence>
<dbReference type="FunCoup" id="O45708">
    <property type="interactions" value="276"/>
</dbReference>
<evidence type="ECO:0000313" key="2">
    <source>
        <dbReference type="Proteomes" id="UP000001940"/>
    </source>
</evidence>
<dbReference type="CTD" id="173097"/>
<name>O45708_CAEEL</name>
<dbReference type="SMR" id="O45708"/>
<sequence length="331" mass="37448">MAIKVWNSVPFPAFSRNRLTCFCLLPASFVNRHIYVCIPNSFSPLPTGCFFVVTEISNTYQNRRHMICGAIVTILVTWHVCLTSETEDFIPINMTEGSGSGQEDTTIWSNDLPPLSSDIDFLKSTTQKTVTKRATSTFYNGILDRPFYSAFSYSKPIIPPTAIIPLNRPLQRGNNIPQLQYIALWAPRGQPPHWGSIHQNAMGKLDGSFIKDRRIYNLSSPDMQNTPVRLVQYVGNEQENNFKFAWTKAIDVDMATVVSEKDYTKQCSPKMAPAVLQDHGYEFLGEADIDNRIMYYVDHNYVNTVSGSLFTNNVYLLTKQQCQCSCPATSY</sequence>
<protein>
    <submittedName>
        <fullName evidence="1">Nematode Specific Peptide family</fullName>
    </submittedName>
</protein>
<dbReference type="GeneID" id="173097"/>
<dbReference type="HOGENOM" id="CLU_1046748_0_0_1"/>
<dbReference type="OrthoDB" id="5831912at2759"/>